<name>A0A250IQT7_9BACT</name>
<dbReference type="GO" id="GO:0022857">
    <property type="term" value="F:transmembrane transporter activity"/>
    <property type="evidence" value="ECO:0007669"/>
    <property type="project" value="InterPro"/>
</dbReference>
<feature type="transmembrane region" description="Helical" evidence="6">
    <location>
        <begin position="253"/>
        <end position="279"/>
    </location>
</feature>
<feature type="domain" description="Major facilitator superfamily (MFS) profile" evidence="7">
    <location>
        <begin position="15"/>
        <end position="428"/>
    </location>
</feature>
<feature type="transmembrane region" description="Helical" evidence="6">
    <location>
        <begin position="139"/>
        <end position="162"/>
    </location>
</feature>
<feature type="transmembrane region" description="Helical" evidence="6">
    <location>
        <begin position="220"/>
        <end position="241"/>
    </location>
</feature>
<dbReference type="PROSITE" id="PS50850">
    <property type="entry name" value="MFS"/>
    <property type="match status" value="1"/>
</dbReference>
<keyword evidence="3 6" id="KW-0812">Transmembrane</keyword>
<feature type="transmembrane region" description="Helical" evidence="6">
    <location>
        <begin position="354"/>
        <end position="373"/>
    </location>
</feature>
<accession>A0A250IQT7</accession>
<evidence type="ECO:0000259" key="7">
    <source>
        <dbReference type="PROSITE" id="PS50850"/>
    </source>
</evidence>
<dbReference type="PANTHER" id="PTHR23505">
    <property type="entry name" value="SPINSTER"/>
    <property type="match status" value="1"/>
</dbReference>
<evidence type="ECO:0000256" key="6">
    <source>
        <dbReference type="SAM" id="Phobius"/>
    </source>
</evidence>
<dbReference type="CDD" id="cd17328">
    <property type="entry name" value="MFS_spinster_like"/>
    <property type="match status" value="1"/>
</dbReference>
<dbReference type="InterPro" id="IPR020846">
    <property type="entry name" value="MFS_dom"/>
</dbReference>
<feature type="transmembrane region" description="Helical" evidence="6">
    <location>
        <begin position="168"/>
        <end position="187"/>
    </location>
</feature>
<reference evidence="8 9" key="1">
    <citation type="submission" date="2017-06" db="EMBL/GenBank/DDBJ databases">
        <authorList>
            <person name="Kim H.J."/>
            <person name="Triplett B.A."/>
        </authorList>
    </citation>
    <scope>NUCLEOTIDE SEQUENCE [LARGE SCALE GENOMIC DNA]</scope>
    <source>
        <strain evidence="8 9">DSM 14713</strain>
    </source>
</reference>
<organism evidence="8 9">
    <name type="scientific">Melittangium boletus DSM 14713</name>
    <dbReference type="NCBI Taxonomy" id="1294270"/>
    <lineage>
        <taxon>Bacteria</taxon>
        <taxon>Pseudomonadati</taxon>
        <taxon>Myxococcota</taxon>
        <taxon>Myxococcia</taxon>
        <taxon>Myxococcales</taxon>
        <taxon>Cystobacterineae</taxon>
        <taxon>Archangiaceae</taxon>
        <taxon>Melittangium</taxon>
    </lineage>
</organism>
<dbReference type="GO" id="GO:0016020">
    <property type="term" value="C:membrane"/>
    <property type="evidence" value="ECO:0007669"/>
    <property type="project" value="UniProtKB-SubCell"/>
</dbReference>
<evidence type="ECO:0000256" key="4">
    <source>
        <dbReference type="ARBA" id="ARBA00022989"/>
    </source>
</evidence>
<dbReference type="EMBL" id="CP022163">
    <property type="protein sequence ID" value="ATB33296.1"/>
    <property type="molecule type" value="Genomic_DNA"/>
</dbReference>
<dbReference type="InterPro" id="IPR036259">
    <property type="entry name" value="MFS_trans_sf"/>
</dbReference>
<dbReference type="PANTHER" id="PTHR23505:SF79">
    <property type="entry name" value="PROTEIN SPINSTER"/>
    <property type="match status" value="1"/>
</dbReference>
<evidence type="ECO:0000256" key="1">
    <source>
        <dbReference type="ARBA" id="ARBA00004141"/>
    </source>
</evidence>
<evidence type="ECO:0000256" key="2">
    <source>
        <dbReference type="ARBA" id="ARBA00022448"/>
    </source>
</evidence>
<dbReference type="RefSeq" id="WP_095981364.1">
    <property type="nucleotide sequence ID" value="NZ_CP022163.1"/>
</dbReference>
<dbReference type="Pfam" id="PF07690">
    <property type="entry name" value="MFS_1"/>
    <property type="match status" value="1"/>
</dbReference>
<sequence length="459" mass="48475">MNNGANRQRVRAGGVLLLLFLANLLNFFDRTLPAIVTEPLREEYGLSDLQLGLVFAAFTLVYAVAGLPLGRLADTGARRKVLGWGLVVWSAFTGLNALAWSYASFFLLRLGVGVGEASYAPAANSLISDLYPANQRARAMGLYMLGLPLGLMLAFFTVGGMVKAFGSWRAPFVIAAVPGLVLALFLFRIREPPRGASEEVRGTQAPVAHPIRTLLGIRTFLWLILSGVMMNFASYAGNSFLVPLLQRYFGLELVSAAVVTGFISGVTGLVGLTLGGLVADKLHARSERGRLFFGAASLLLGAVCTGLALLSGRASVPLFAGLFGLGWLGLYNYYTSVYPAIHDLVEPRLRATAVALYFAGMYLLGGALGPAMVGGLSDTLTLAAMRAVGATEVTEEFKAVGLHDALYLVPFTLLLTALFIFLASRSFVADARRMSKALAVEDAGAGGAGAPPTRTAIAG</sequence>
<evidence type="ECO:0000256" key="5">
    <source>
        <dbReference type="ARBA" id="ARBA00023136"/>
    </source>
</evidence>
<feature type="transmembrane region" description="Helical" evidence="6">
    <location>
        <begin position="316"/>
        <end position="334"/>
    </location>
</feature>
<feature type="transmembrane region" description="Helical" evidence="6">
    <location>
        <begin position="81"/>
        <end position="100"/>
    </location>
</feature>
<dbReference type="SUPFAM" id="SSF103473">
    <property type="entry name" value="MFS general substrate transporter"/>
    <property type="match status" value="1"/>
</dbReference>
<dbReference type="InterPro" id="IPR044770">
    <property type="entry name" value="MFS_spinster-like"/>
</dbReference>
<dbReference type="InterPro" id="IPR011701">
    <property type="entry name" value="MFS"/>
</dbReference>
<protein>
    <submittedName>
        <fullName evidence="8">MFS transporter</fullName>
    </submittedName>
</protein>
<dbReference type="KEGG" id="mbd:MEBOL_006787"/>
<feature type="transmembrane region" description="Helical" evidence="6">
    <location>
        <begin position="12"/>
        <end position="29"/>
    </location>
</feature>
<gene>
    <name evidence="8" type="ORF">MEBOL_006787</name>
</gene>
<feature type="transmembrane region" description="Helical" evidence="6">
    <location>
        <begin position="291"/>
        <end position="310"/>
    </location>
</feature>
<dbReference type="OrthoDB" id="9812221at2"/>
<proteinExistence type="predicted"/>
<keyword evidence="2" id="KW-0813">Transport</keyword>
<comment type="subcellular location">
    <subcellularLocation>
        <location evidence="1">Membrane</location>
        <topology evidence="1">Multi-pass membrane protein</topology>
    </subcellularLocation>
</comment>
<feature type="transmembrane region" description="Helical" evidence="6">
    <location>
        <begin position="405"/>
        <end position="428"/>
    </location>
</feature>
<keyword evidence="4 6" id="KW-1133">Transmembrane helix</keyword>
<evidence type="ECO:0000313" key="9">
    <source>
        <dbReference type="Proteomes" id="UP000217289"/>
    </source>
</evidence>
<keyword evidence="5 6" id="KW-0472">Membrane</keyword>
<dbReference type="Gene3D" id="1.20.1250.20">
    <property type="entry name" value="MFS general substrate transporter like domains"/>
    <property type="match status" value="1"/>
</dbReference>
<dbReference type="Proteomes" id="UP000217289">
    <property type="component" value="Chromosome"/>
</dbReference>
<evidence type="ECO:0000313" key="8">
    <source>
        <dbReference type="EMBL" id="ATB33296.1"/>
    </source>
</evidence>
<feature type="transmembrane region" description="Helical" evidence="6">
    <location>
        <begin position="49"/>
        <end position="69"/>
    </location>
</feature>
<evidence type="ECO:0000256" key="3">
    <source>
        <dbReference type="ARBA" id="ARBA00022692"/>
    </source>
</evidence>
<feature type="transmembrane region" description="Helical" evidence="6">
    <location>
        <begin position="106"/>
        <end position="127"/>
    </location>
</feature>
<keyword evidence="9" id="KW-1185">Reference proteome</keyword>
<dbReference type="AlphaFoldDB" id="A0A250IQT7"/>